<name>A0AAV9G9J1_9PEZI</name>
<organism evidence="2 3">
    <name type="scientific">Podospora aff. communis PSN243</name>
    <dbReference type="NCBI Taxonomy" id="3040156"/>
    <lineage>
        <taxon>Eukaryota</taxon>
        <taxon>Fungi</taxon>
        <taxon>Dikarya</taxon>
        <taxon>Ascomycota</taxon>
        <taxon>Pezizomycotina</taxon>
        <taxon>Sordariomycetes</taxon>
        <taxon>Sordariomycetidae</taxon>
        <taxon>Sordariales</taxon>
        <taxon>Podosporaceae</taxon>
        <taxon>Podospora</taxon>
    </lineage>
</organism>
<comment type="caution">
    <text evidence="2">The sequence shown here is derived from an EMBL/GenBank/DDBJ whole genome shotgun (WGS) entry which is preliminary data.</text>
</comment>
<protein>
    <submittedName>
        <fullName evidence="2">Uncharacterized protein</fullName>
    </submittedName>
</protein>
<proteinExistence type="predicted"/>
<reference evidence="2" key="2">
    <citation type="submission" date="2023-05" db="EMBL/GenBank/DDBJ databases">
        <authorList>
            <consortium name="Lawrence Berkeley National Laboratory"/>
            <person name="Steindorff A."/>
            <person name="Hensen N."/>
            <person name="Bonometti L."/>
            <person name="Westerberg I."/>
            <person name="Brannstrom I.O."/>
            <person name="Guillou S."/>
            <person name="Cros-Aarteil S."/>
            <person name="Calhoun S."/>
            <person name="Haridas S."/>
            <person name="Kuo A."/>
            <person name="Mondo S."/>
            <person name="Pangilinan J."/>
            <person name="Riley R."/>
            <person name="Labutti K."/>
            <person name="Andreopoulos B."/>
            <person name="Lipzen A."/>
            <person name="Chen C."/>
            <person name="Yanf M."/>
            <person name="Daum C."/>
            <person name="Ng V."/>
            <person name="Clum A."/>
            <person name="Ohm R."/>
            <person name="Martin F."/>
            <person name="Silar P."/>
            <person name="Natvig D."/>
            <person name="Lalanne C."/>
            <person name="Gautier V."/>
            <person name="Ament-Velasquez S.L."/>
            <person name="Kruys A."/>
            <person name="Hutchinson M.I."/>
            <person name="Powell A.J."/>
            <person name="Barry K."/>
            <person name="Miller A.N."/>
            <person name="Grigoriev I.V."/>
            <person name="Debuchy R."/>
            <person name="Gladieux P."/>
            <person name="Thoren M.H."/>
            <person name="Johannesson H."/>
        </authorList>
    </citation>
    <scope>NUCLEOTIDE SEQUENCE</scope>
    <source>
        <strain evidence="2">PSN243</strain>
    </source>
</reference>
<reference evidence="2" key="1">
    <citation type="journal article" date="2023" name="Mol. Phylogenet. Evol.">
        <title>Genome-scale phylogeny and comparative genomics of the fungal order Sordariales.</title>
        <authorList>
            <person name="Hensen N."/>
            <person name="Bonometti L."/>
            <person name="Westerberg I."/>
            <person name="Brannstrom I.O."/>
            <person name="Guillou S."/>
            <person name="Cros-Aarteil S."/>
            <person name="Calhoun S."/>
            <person name="Haridas S."/>
            <person name="Kuo A."/>
            <person name="Mondo S."/>
            <person name="Pangilinan J."/>
            <person name="Riley R."/>
            <person name="LaButti K."/>
            <person name="Andreopoulos B."/>
            <person name="Lipzen A."/>
            <person name="Chen C."/>
            <person name="Yan M."/>
            <person name="Daum C."/>
            <person name="Ng V."/>
            <person name="Clum A."/>
            <person name="Steindorff A."/>
            <person name="Ohm R.A."/>
            <person name="Martin F."/>
            <person name="Silar P."/>
            <person name="Natvig D.O."/>
            <person name="Lalanne C."/>
            <person name="Gautier V."/>
            <person name="Ament-Velasquez S.L."/>
            <person name="Kruys A."/>
            <person name="Hutchinson M.I."/>
            <person name="Powell A.J."/>
            <person name="Barry K."/>
            <person name="Miller A.N."/>
            <person name="Grigoriev I.V."/>
            <person name="Debuchy R."/>
            <person name="Gladieux P."/>
            <person name="Hiltunen Thoren M."/>
            <person name="Johannesson H."/>
        </authorList>
    </citation>
    <scope>NUCLEOTIDE SEQUENCE</scope>
    <source>
        <strain evidence="2">PSN243</strain>
    </source>
</reference>
<evidence type="ECO:0000313" key="2">
    <source>
        <dbReference type="EMBL" id="KAK4444794.1"/>
    </source>
</evidence>
<feature type="signal peptide" evidence="1">
    <location>
        <begin position="1"/>
        <end position="21"/>
    </location>
</feature>
<dbReference type="EMBL" id="MU865973">
    <property type="protein sequence ID" value="KAK4444794.1"/>
    <property type="molecule type" value="Genomic_DNA"/>
</dbReference>
<gene>
    <name evidence="2" type="ORF">QBC34DRAFT_474318</name>
</gene>
<accession>A0AAV9G9J1</accession>
<evidence type="ECO:0000313" key="3">
    <source>
        <dbReference type="Proteomes" id="UP001321760"/>
    </source>
</evidence>
<keyword evidence="1" id="KW-0732">Signal</keyword>
<feature type="chain" id="PRO_5043541338" evidence="1">
    <location>
        <begin position="22"/>
        <end position="147"/>
    </location>
</feature>
<sequence>MQLSLKPLVLFALPLLPAATALPATAAAASEIDTNTLVNITASDVGTRAAERCRVNSRMRDLWVENGMTRFRTVFSASVIDPGTYCQYWHRFSCGLNIQCGWDAGVDGGWWRVDASFVRGAGGDARYWECLDSTRLSWQKDYECMTG</sequence>
<dbReference type="Proteomes" id="UP001321760">
    <property type="component" value="Unassembled WGS sequence"/>
</dbReference>
<evidence type="ECO:0000256" key="1">
    <source>
        <dbReference type="SAM" id="SignalP"/>
    </source>
</evidence>
<dbReference type="AlphaFoldDB" id="A0AAV9G9J1"/>
<keyword evidence="3" id="KW-1185">Reference proteome</keyword>